<accession>A0AAD5H076</accession>
<keyword evidence="3" id="KW-1185">Reference proteome</keyword>
<proteinExistence type="predicted"/>
<evidence type="ECO:0000256" key="1">
    <source>
        <dbReference type="SAM" id="MobiDB-lite"/>
    </source>
</evidence>
<organism evidence="2 3">
    <name type="scientific">Ambrosia artemisiifolia</name>
    <name type="common">Common ragweed</name>
    <dbReference type="NCBI Taxonomy" id="4212"/>
    <lineage>
        <taxon>Eukaryota</taxon>
        <taxon>Viridiplantae</taxon>
        <taxon>Streptophyta</taxon>
        <taxon>Embryophyta</taxon>
        <taxon>Tracheophyta</taxon>
        <taxon>Spermatophyta</taxon>
        <taxon>Magnoliopsida</taxon>
        <taxon>eudicotyledons</taxon>
        <taxon>Gunneridae</taxon>
        <taxon>Pentapetalae</taxon>
        <taxon>asterids</taxon>
        <taxon>campanulids</taxon>
        <taxon>Asterales</taxon>
        <taxon>Asteraceae</taxon>
        <taxon>Asteroideae</taxon>
        <taxon>Heliantheae alliance</taxon>
        <taxon>Heliantheae</taxon>
        <taxon>Ambrosia</taxon>
    </lineage>
</organism>
<evidence type="ECO:0000313" key="2">
    <source>
        <dbReference type="EMBL" id="KAI7757873.1"/>
    </source>
</evidence>
<dbReference type="Proteomes" id="UP001206925">
    <property type="component" value="Unassembled WGS sequence"/>
</dbReference>
<reference evidence="2" key="1">
    <citation type="submission" date="2022-06" db="EMBL/GenBank/DDBJ databases">
        <title>Uncovering the hologenomic basis of an extraordinary plant invasion.</title>
        <authorList>
            <person name="Bieker V.C."/>
            <person name="Martin M.D."/>
            <person name="Gilbert T."/>
            <person name="Hodgins K."/>
            <person name="Battlay P."/>
            <person name="Petersen B."/>
            <person name="Wilson J."/>
        </authorList>
    </citation>
    <scope>NUCLEOTIDE SEQUENCE</scope>
    <source>
        <strain evidence="2">AA19_3_7</strain>
        <tissue evidence="2">Leaf</tissue>
    </source>
</reference>
<protein>
    <submittedName>
        <fullName evidence="2">Uncharacterized protein</fullName>
    </submittedName>
</protein>
<dbReference type="AlphaFoldDB" id="A0AAD5H076"/>
<comment type="caution">
    <text evidence="2">The sequence shown here is derived from an EMBL/GenBank/DDBJ whole genome shotgun (WGS) entry which is preliminary data.</text>
</comment>
<evidence type="ECO:0000313" key="3">
    <source>
        <dbReference type="Proteomes" id="UP001206925"/>
    </source>
</evidence>
<dbReference type="PANTHER" id="PTHR31513">
    <property type="entry name" value="EPHRIN TYPE-B RECEPTOR"/>
    <property type="match status" value="1"/>
</dbReference>
<gene>
    <name evidence="2" type="ORF">M8C21_026791</name>
</gene>
<feature type="compositionally biased region" description="Gly residues" evidence="1">
    <location>
        <begin position="105"/>
        <end position="115"/>
    </location>
</feature>
<sequence length="207" mass="21417">RYERDSGSFTTIDYDVTTWLLAYNKISCEELGILPHVLIVCPIEGWVISFNLSGNIKVRQSSAIIAGSVIFSAANVSMDSNSLINTTALAGAPPSQTSGTPVGYDGAGGGHGGRGASCVRKSGRMSDEDKFGGNGGGRVKLIVTDILYMNGSLLAEGGDGGQNGGGGSGGSIVIKALKLSVEVGQRRLLTKTQQNAAVDKGKRHKSQ</sequence>
<feature type="compositionally biased region" description="Polar residues" evidence="1">
    <location>
        <begin position="91"/>
        <end position="100"/>
    </location>
</feature>
<dbReference type="PANTHER" id="PTHR31513:SF2">
    <property type="entry name" value="MRAZ"/>
    <property type="match status" value="1"/>
</dbReference>
<dbReference type="EMBL" id="JAMZMK010000048">
    <property type="protein sequence ID" value="KAI7757873.1"/>
    <property type="molecule type" value="Genomic_DNA"/>
</dbReference>
<feature type="region of interest" description="Disordered" evidence="1">
    <location>
        <begin position="91"/>
        <end position="131"/>
    </location>
</feature>
<feature type="non-terminal residue" evidence="2">
    <location>
        <position position="207"/>
    </location>
</feature>
<name>A0AAD5H076_AMBAR</name>